<keyword evidence="2" id="KW-1133">Transmembrane helix</keyword>
<dbReference type="RefSeq" id="XP_012768275.1">
    <property type="nucleotide sequence ID" value="XM_012912821.1"/>
</dbReference>
<evidence type="ECO:0000256" key="2">
    <source>
        <dbReference type="SAM" id="Phobius"/>
    </source>
</evidence>
<dbReference type="Proteomes" id="UP000033188">
    <property type="component" value="Chromosome 2"/>
</dbReference>
<evidence type="ECO:0008006" key="5">
    <source>
        <dbReference type="Google" id="ProtNLM"/>
    </source>
</evidence>
<protein>
    <recommendedName>
        <fullName evidence="5">C3H1-type domain-containing protein</fullName>
    </recommendedName>
</protein>
<dbReference type="VEuPathDB" id="PiroplasmaDB:BBBOND_0212310"/>
<keyword evidence="1" id="KW-0175">Coiled coil</keyword>
<keyword evidence="4" id="KW-1185">Reference proteome</keyword>
<accession>A0A061DAZ1</accession>
<feature type="transmembrane region" description="Helical" evidence="2">
    <location>
        <begin position="1813"/>
        <end position="1836"/>
    </location>
</feature>
<proteinExistence type="predicted"/>
<name>A0A061DAZ1_BABBI</name>
<evidence type="ECO:0000313" key="4">
    <source>
        <dbReference type="Proteomes" id="UP000033188"/>
    </source>
</evidence>
<dbReference type="KEGG" id="bbig:BBBOND_0212310"/>
<dbReference type="GeneID" id="24564630"/>
<evidence type="ECO:0000256" key="1">
    <source>
        <dbReference type="SAM" id="Coils"/>
    </source>
</evidence>
<dbReference type="SUPFAM" id="SSF58113">
    <property type="entry name" value="Apolipoprotein A-I"/>
    <property type="match status" value="1"/>
</dbReference>
<gene>
    <name evidence="3" type="ORF">BBBOND_0212310</name>
</gene>
<feature type="coiled-coil region" evidence="1">
    <location>
        <begin position="844"/>
        <end position="904"/>
    </location>
</feature>
<reference evidence="4" key="1">
    <citation type="submission" date="2014-06" db="EMBL/GenBank/DDBJ databases">
        <authorList>
            <person name="Aslett M."/>
            <person name="De Silva N."/>
        </authorList>
    </citation>
    <scope>NUCLEOTIDE SEQUENCE [LARGE SCALE GENOMIC DNA]</scope>
    <source>
        <strain evidence="4">Bond</strain>
    </source>
</reference>
<organism evidence="3 4">
    <name type="scientific">Babesia bigemina</name>
    <dbReference type="NCBI Taxonomy" id="5866"/>
    <lineage>
        <taxon>Eukaryota</taxon>
        <taxon>Sar</taxon>
        <taxon>Alveolata</taxon>
        <taxon>Apicomplexa</taxon>
        <taxon>Aconoidasida</taxon>
        <taxon>Piroplasmida</taxon>
        <taxon>Babesiidae</taxon>
        <taxon>Babesia</taxon>
    </lineage>
</organism>
<keyword evidence="2" id="KW-0812">Transmembrane</keyword>
<sequence>MTSLNHHNNLCLVPLHFLSSTSCHCPDHVPPRELDKKFDKILNLKNTLNNNPTNILNNLCSGLETFLGFNPSSKGYTGNGIVYSDLDRLCDGVMGFLSGVLSNIKEHLGQHKNEITQAIDTLNTNKHLGKKGFNDAIGSVVKGVRKYNGFLKISNDRVSKPVVELLSYFTEESSGKFCLGFNDIQVDKVSDDPKQTDPEVTKADNLVTQCLAKANEFNSKLDSSVPKNIKTQNAINDLNHKLRERVHSVRETVKYETDRLTTLSRKEKENYDAIVKMVKKLESVQSCFKSEITQRVTGLVNKLKEDVQKIKEKLEAIYKELERGVSALDTWAWEADGFVSDVMMKVEKILEEVVHPAERKKSINYAAEYIKGQAMSMQEAGDAAKNAAQENVRLALTQVKEMNDALKMDLYTVKQEIQKAIVNHVKEQIKTPYDELEGNVKQDLTVLKGKIEGELEAIVESSTTFSEQLTATEKAVEHAIGIVHSDIEKLQELTQIEQIVNDKNINVTAKLLKAIGGSEVIFQKVTEYFSNLNTKIMTPLKDAMKKIGEGWEIFVNGTNSYDVKNAVKKAFEELKKLQVVVNDANIAGNYEELKRSLTNVGLDISGVTGDLNSKFTIAAPTVRGFTASVDSLGKEEAKRILKELGEIAEAVSEHSSGVVTAVMTQVRQRVKEEIKVAAQTLNAKVQKIQQGVNGYNHNTNVQYSVVGNNENVKGLKALVNQFDTRIKNTLSMFQEKFESDFFKKKKPSSVNNDYEFGPNLMKTFKTAYDDLKDGALQENTFKSRIEGILSAEIGGDILPEGGGEVNKIGNIGQAKYANYTKQVDQDSLTHRDIKSMTGGLPTAIKQIETKVTEALASIENLKSDIVSHADDVKSKLAAMCEIVKKAAEGNSESAKGKLSELRSKIGRNTVKKPGDGVLMKIKNDLETLKKTQLHECISAATDFSNHAERLKTSTISSLQDIVDTQLNDCMAELTKQANTHYVTTMHYLLEQFADKVRGQLDKLPEAIEEDLATGFKGFMGAFQGQNGQAANYDNIEKLKDIVDRLSKNPTDYKANFEKLANKFQSFWQPLKTYLDTDLKREYAEEMKRKTPPVTIGEGDKHPYAEQLENVKDKLNILLTQLQDSGNFTHSVAHNLGILNNAHDNLVPTNFSSPCNTLVDALKSGVNALVSELIKTYLNAYDGASDGMVLVDARNDKVTDDGNKCAKVCLSLLSILYSEFKTLLKYCVARCKSDQININTELGKYFATQGYKVTEDGKKHWELQDSKGMTGLFICKRMFGKDEHHLYYIDKSKQNALDTLHDCLQTYYQVSHIATFSARKRPCNIFEMLCWVSGLPCNNVYQDMLDDAISELFVDPSKQPEDADGIPVTYISDEPLPAYPQNIAMDDTQRAVKRLCSRSHDILTTIAGTGDAYSMYAVDYSTNSLNFHYPSKGEDCLQMLLDILRRLLPSLKFLHTQCGLSSAYHGWSGCQYGRGVKHSNWQCGEHPANESTDCLPRSPLMSYLRDSLPGCLPHQLVSAGCKSECKTCPKSLPGAPCITPLGFRGFSGSTKTGKDICTVLTKFFDNSNINALFGLLPKPPSTLPEHFQFALTLSSMLDNANAASDVSLAFVTKTKALSIDLYKETSKLTGALQNAYRNQAGHTSSDHSKSTEADLSSLSKDSCNLPHERDIHCAPYLCSTSSDAYTYLAKKHADLYLSWAVYLPWTFYSYLKSLLDAFQQIDCGGSGCTKCSCKPGKHGVEYSCKCKALISCRGVMTTFYQYGFTFGDAKTLYGTNRKFCLSFSTQLSNLLKSQHFTKLFEECDNFIWTIREPFTYLVLALWSLSLFYLVCVMVGRLDVLHIKSHLRSPSSHKITAQSLLAAAQVGRLAKISYLQP</sequence>
<keyword evidence="2" id="KW-0472">Membrane</keyword>
<evidence type="ECO:0000313" key="3">
    <source>
        <dbReference type="EMBL" id="CDR96089.1"/>
    </source>
</evidence>
<dbReference type="EMBL" id="LK391708">
    <property type="protein sequence ID" value="CDR96089.1"/>
    <property type="molecule type" value="Genomic_DNA"/>
</dbReference>